<evidence type="ECO:0000313" key="17">
    <source>
        <dbReference type="Proteomes" id="UP000441208"/>
    </source>
</evidence>
<evidence type="ECO:0008006" key="21">
    <source>
        <dbReference type="Google" id="ProtNLM"/>
    </source>
</evidence>
<dbReference type="Pfam" id="PF22936">
    <property type="entry name" value="Pol_BBD"/>
    <property type="match status" value="1"/>
</dbReference>
<dbReference type="Proteomes" id="UP000460718">
    <property type="component" value="Unassembled WGS sequence"/>
</dbReference>
<dbReference type="EMBL" id="QXFZ01004910">
    <property type="protein sequence ID" value="KAE9062538.1"/>
    <property type="molecule type" value="Genomic_DNA"/>
</dbReference>
<reference evidence="12 13" key="1">
    <citation type="submission" date="2018-08" db="EMBL/GenBank/DDBJ databases">
        <title>Genomic investigation of the strawberry pathogen Phytophthora fragariae indicates pathogenicity is determined by transcriptional variation in three key races.</title>
        <authorList>
            <person name="Adams T.M."/>
            <person name="Armitage A.D."/>
            <person name="Sobczyk M.K."/>
            <person name="Bates H.J."/>
            <person name="Dunwell J.M."/>
            <person name="Nellist C.F."/>
            <person name="Harrison R.J."/>
        </authorList>
    </citation>
    <scope>NUCLEOTIDE SEQUENCE [LARGE SCALE GENOMIC DNA]</scope>
    <source>
        <strain evidence="11 14">A4</strain>
        <strain evidence="9 15">BC-1</strain>
        <strain evidence="10 19">BC-23</strain>
        <strain evidence="8 13">NOV-27</strain>
        <strain evidence="6 16">NOV-5</strain>
        <strain evidence="5 17">NOV-71</strain>
        <strain evidence="3 12">NOV-9</strain>
        <strain evidence="7 20">ONT-3</strain>
        <strain evidence="4 18">SCRP245</strain>
    </source>
</reference>
<dbReference type="EMBL" id="QXFX01003067">
    <property type="protein sequence ID" value="KAE9071447.1"/>
    <property type="molecule type" value="Genomic_DNA"/>
</dbReference>
<dbReference type="EMBL" id="QXGF01002822">
    <property type="protein sequence ID" value="KAE8923288.1"/>
    <property type="molecule type" value="Genomic_DNA"/>
</dbReference>
<dbReference type="Proteomes" id="UP000433483">
    <property type="component" value="Unassembled WGS sequence"/>
</dbReference>
<evidence type="ECO:0000313" key="9">
    <source>
        <dbReference type="EMBL" id="KAE9177531.1"/>
    </source>
</evidence>
<dbReference type="InterPro" id="IPR054722">
    <property type="entry name" value="PolX-like_BBD"/>
</dbReference>
<organism evidence="11 14">
    <name type="scientific">Phytophthora fragariae</name>
    <dbReference type="NCBI Taxonomy" id="53985"/>
    <lineage>
        <taxon>Eukaryota</taxon>
        <taxon>Sar</taxon>
        <taxon>Stramenopiles</taxon>
        <taxon>Oomycota</taxon>
        <taxon>Peronosporomycetes</taxon>
        <taxon>Peronosporales</taxon>
        <taxon>Peronosporaceae</taxon>
        <taxon>Phytophthora</taxon>
    </lineage>
</organism>
<gene>
    <name evidence="11" type="ORF">PF001_g29573</name>
    <name evidence="9" type="ORF">PF002_g28318</name>
    <name evidence="10" type="ORF">PF004_g23700</name>
    <name evidence="8" type="ORF">PF005_g28086</name>
    <name evidence="6" type="ORF">PF006_g29500</name>
    <name evidence="5" type="ORF">PF007_g29872</name>
    <name evidence="3" type="ORF">PF009_g26461</name>
    <name evidence="7" type="ORF">PF010_g25868</name>
    <name evidence="4" type="ORF">PF011_g28515</name>
</gene>
<dbReference type="InterPro" id="IPR025724">
    <property type="entry name" value="GAG-pre-integrase_dom"/>
</dbReference>
<evidence type="ECO:0000313" key="18">
    <source>
        <dbReference type="Proteomes" id="UP000460718"/>
    </source>
</evidence>
<evidence type="ECO:0000313" key="12">
    <source>
        <dbReference type="Proteomes" id="UP000429523"/>
    </source>
</evidence>
<evidence type="ECO:0000313" key="19">
    <source>
        <dbReference type="Proteomes" id="UP000476176"/>
    </source>
</evidence>
<dbReference type="EMBL" id="QXGC01002578">
    <property type="protein sequence ID" value="KAE9184307.1"/>
    <property type="molecule type" value="Genomic_DNA"/>
</dbReference>
<dbReference type="OrthoDB" id="413361at2759"/>
<feature type="domain" description="Retrovirus-related Pol polyprotein from transposon TNT 1-94-like beta-barrel" evidence="2">
    <location>
        <begin position="4"/>
        <end position="82"/>
    </location>
</feature>
<feature type="domain" description="GAG-pre-integrase" evidence="1">
    <location>
        <begin position="129"/>
        <end position="192"/>
    </location>
</feature>
<evidence type="ECO:0000313" key="6">
    <source>
        <dbReference type="EMBL" id="KAE9069757.1"/>
    </source>
</evidence>
<dbReference type="Pfam" id="PF13976">
    <property type="entry name" value="gag_pre-integrs"/>
    <property type="match status" value="1"/>
</dbReference>
<dbReference type="Proteomes" id="UP000440732">
    <property type="component" value="Unassembled WGS sequence"/>
</dbReference>
<dbReference type="Proteomes" id="UP000429523">
    <property type="component" value="Unassembled WGS sequence"/>
</dbReference>
<evidence type="ECO:0000313" key="4">
    <source>
        <dbReference type="EMBL" id="KAE8964855.1"/>
    </source>
</evidence>
<dbReference type="Proteomes" id="UP000488956">
    <property type="component" value="Unassembled WGS sequence"/>
</dbReference>
<dbReference type="EMBL" id="QXGD01003446">
    <property type="protein sequence ID" value="KAE9177531.1"/>
    <property type="molecule type" value="Genomic_DNA"/>
</dbReference>
<evidence type="ECO:0000259" key="2">
    <source>
        <dbReference type="Pfam" id="PF22936"/>
    </source>
</evidence>
<evidence type="ECO:0000313" key="10">
    <source>
        <dbReference type="EMBL" id="KAE9184307.1"/>
    </source>
</evidence>
<sequence length="246" mass="27691">MHDWMLNSGAGAHVCVNGNSFTKLIKDPMLTLDWQGCLDTNQQSGLITLEVANDKTLELEGVRYAPGGATNLMSQRLLEQTGWKPSYSDTNDEKLRRKYFGKDGIRREFKNRGDGFYWMVASPLLKVSMVATQPSTTLEDNIVMRWHLKLAHMNKAAMIKMVKEDLADGMNGLSLDDFKKTPLKCITCEGAKAKRMSFKRQEGKRTTECGARVMSDVCYVGVTTPGGARYFQLVQDELWRGDCTEK</sequence>
<evidence type="ECO:0000313" key="5">
    <source>
        <dbReference type="EMBL" id="KAE9062538.1"/>
    </source>
</evidence>
<evidence type="ECO:0000313" key="11">
    <source>
        <dbReference type="EMBL" id="KAE9268638.1"/>
    </source>
</evidence>
<name>A0A6A4B440_9STRA</name>
<keyword evidence="13" id="KW-1185">Reference proteome</keyword>
<evidence type="ECO:0000313" key="13">
    <source>
        <dbReference type="Proteomes" id="UP000433483"/>
    </source>
</evidence>
<dbReference type="EMBL" id="QXFW01004656">
    <property type="protein sequence ID" value="KAE8964855.1"/>
    <property type="molecule type" value="Genomic_DNA"/>
</dbReference>
<dbReference type="Proteomes" id="UP000441208">
    <property type="component" value="Unassembled WGS sequence"/>
</dbReference>
<accession>A0A6A4B440</accession>
<comment type="caution">
    <text evidence="11">The sequence shown here is derived from an EMBL/GenBank/DDBJ whole genome shotgun (WGS) entry which is preliminary data.</text>
</comment>
<evidence type="ECO:0000313" key="8">
    <source>
        <dbReference type="EMBL" id="KAE9169139.1"/>
    </source>
</evidence>
<dbReference type="EMBL" id="QXGE01005052">
    <property type="protein sequence ID" value="KAE9268638.1"/>
    <property type="molecule type" value="Genomic_DNA"/>
</dbReference>
<evidence type="ECO:0000313" key="7">
    <source>
        <dbReference type="EMBL" id="KAE9071447.1"/>
    </source>
</evidence>
<dbReference type="EMBL" id="QXGA01004974">
    <property type="protein sequence ID" value="KAE9069757.1"/>
    <property type="molecule type" value="Genomic_DNA"/>
</dbReference>
<evidence type="ECO:0000313" key="3">
    <source>
        <dbReference type="EMBL" id="KAE8923288.1"/>
    </source>
</evidence>
<dbReference type="Proteomes" id="UP000440367">
    <property type="component" value="Unassembled WGS sequence"/>
</dbReference>
<dbReference type="Proteomes" id="UP000437068">
    <property type="component" value="Unassembled WGS sequence"/>
</dbReference>
<dbReference type="Proteomes" id="UP000476176">
    <property type="component" value="Unassembled WGS sequence"/>
</dbReference>
<evidence type="ECO:0000313" key="14">
    <source>
        <dbReference type="Proteomes" id="UP000437068"/>
    </source>
</evidence>
<evidence type="ECO:0000313" key="16">
    <source>
        <dbReference type="Proteomes" id="UP000440732"/>
    </source>
</evidence>
<dbReference type="AlphaFoldDB" id="A0A6A4B440"/>
<dbReference type="EMBL" id="QXGB01003751">
    <property type="protein sequence ID" value="KAE9169139.1"/>
    <property type="molecule type" value="Genomic_DNA"/>
</dbReference>
<evidence type="ECO:0000313" key="15">
    <source>
        <dbReference type="Proteomes" id="UP000440367"/>
    </source>
</evidence>
<proteinExistence type="predicted"/>
<protein>
    <recommendedName>
        <fullName evidence="21">GAG-pre-integrase domain-containing protein</fullName>
    </recommendedName>
</protein>
<evidence type="ECO:0000313" key="20">
    <source>
        <dbReference type="Proteomes" id="UP000488956"/>
    </source>
</evidence>
<evidence type="ECO:0000259" key="1">
    <source>
        <dbReference type="Pfam" id="PF13976"/>
    </source>
</evidence>